<evidence type="ECO:0000313" key="2">
    <source>
        <dbReference type="Proteomes" id="UP001283361"/>
    </source>
</evidence>
<evidence type="ECO:0000313" key="1">
    <source>
        <dbReference type="EMBL" id="KAK3764382.1"/>
    </source>
</evidence>
<gene>
    <name evidence="1" type="ORF">RRG08_039978</name>
</gene>
<dbReference type="AlphaFoldDB" id="A0AAE0Z9I4"/>
<organism evidence="1 2">
    <name type="scientific">Elysia crispata</name>
    <name type="common">lettuce slug</name>
    <dbReference type="NCBI Taxonomy" id="231223"/>
    <lineage>
        <taxon>Eukaryota</taxon>
        <taxon>Metazoa</taxon>
        <taxon>Spiralia</taxon>
        <taxon>Lophotrochozoa</taxon>
        <taxon>Mollusca</taxon>
        <taxon>Gastropoda</taxon>
        <taxon>Heterobranchia</taxon>
        <taxon>Euthyneura</taxon>
        <taxon>Panpulmonata</taxon>
        <taxon>Sacoglossa</taxon>
        <taxon>Placobranchoidea</taxon>
        <taxon>Plakobranchidae</taxon>
        <taxon>Elysia</taxon>
    </lineage>
</organism>
<protein>
    <submittedName>
        <fullName evidence="1">Uncharacterized protein</fullName>
    </submittedName>
</protein>
<accession>A0AAE0Z9I4</accession>
<comment type="caution">
    <text evidence="1">The sequence shown here is derived from an EMBL/GenBank/DDBJ whole genome shotgun (WGS) entry which is preliminary data.</text>
</comment>
<keyword evidence="2" id="KW-1185">Reference proteome</keyword>
<reference evidence="1" key="1">
    <citation type="journal article" date="2023" name="G3 (Bethesda)">
        <title>A reference genome for the long-term kleptoplast-retaining sea slug Elysia crispata morphotype clarki.</title>
        <authorList>
            <person name="Eastman K.E."/>
            <person name="Pendleton A.L."/>
            <person name="Shaikh M.A."/>
            <person name="Suttiyut T."/>
            <person name="Ogas R."/>
            <person name="Tomko P."/>
            <person name="Gavelis G."/>
            <person name="Widhalm J.R."/>
            <person name="Wisecaver J.H."/>
        </authorList>
    </citation>
    <scope>NUCLEOTIDE SEQUENCE</scope>
    <source>
        <strain evidence="1">ECLA1</strain>
    </source>
</reference>
<dbReference type="EMBL" id="JAWDGP010004442">
    <property type="protein sequence ID" value="KAK3764382.1"/>
    <property type="molecule type" value="Genomic_DNA"/>
</dbReference>
<proteinExistence type="predicted"/>
<dbReference type="Proteomes" id="UP001283361">
    <property type="component" value="Unassembled WGS sequence"/>
</dbReference>
<name>A0AAE0Z9I4_9GAST</name>
<sequence>MGGSDKTRGLHLTSLAPWQFRRFCFMMTELPWREVTSLKLCTTYLWLCDRLADLVPDAVLHMDASLGEGHSGICRAQGYRADVSTKGGADKIRLVVVGSRL</sequence>